<dbReference type="EMBL" id="JXCE01000640">
    <property type="protein sequence ID" value="KPA36440.1"/>
    <property type="molecule type" value="Genomic_DNA"/>
</dbReference>
<evidence type="ECO:0000313" key="3">
    <source>
        <dbReference type="Proteomes" id="UP000037904"/>
    </source>
</evidence>
<comment type="caution">
    <text evidence="2">The sequence shown here is derived from an EMBL/GenBank/DDBJ whole genome shotgun (WGS) entry which is preliminary data.</text>
</comment>
<dbReference type="AlphaFoldDB" id="A0A0M9ENM6"/>
<evidence type="ECO:0000313" key="2">
    <source>
        <dbReference type="EMBL" id="KPA36440.1"/>
    </source>
</evidence>
<sequence length="369" mass="41327">MRPSPLKSNPWLGIHLDSDTYAPGDTITGYVYRKTPISTPDALVSCCLHGGASVDSNHDLGMISSFTLLTCHGESNILYRGPLRIQDNNSERWSFSLKVPIYADSTTDAGNTFTSFTQVGATDHQLPPTYALYSADVIGIFVEYFVSVKLIFDVHERTQMLDARHPFKLVQYSPHPPIADFALGVWRYPRILLVTRTKIMTRRGREKYYTNTVDLGVPKAMSRLQNEILIPCVSSWDPVDIGEMINLRIGLQETGFPYASKKEEFTPSFRTYNMTVTHRIQCSIKVKVAGESFSVKGEANVLLLRSSDEREQSSRGQDASTMDEDLDTELGLSEAEEDDSWIRPPPEDDAPPSFADAIVMGRNTNAQER</sequence>
<dbReference type="Proteomes" id="UP000037904">
    <property type="component" value="Unassembled WGS sequence"/>
</dbReference>
<gene>
    <name evidence="2" type="ORF">FLAG1_10794</name>
</gene>
<feature type="compositionally biased region" description="Acidic residues" evidence="1">
    <location>
        <begin position="321"/>
        <end position="339"/>
    </location>
</feature>
<accession>A0A0M9ENM6</accession>
<dbReference type="OrthoDB" id="2333384at2759"/>
<feature type="region of interest" description="Disordered" evidence="1">
    <location>
        <begin position="306"/>
        <end position="369"/>
    </location>
</feature>
<evidence type="ECO:0008006" key="4">
    <source>
        <dbReference type="Google" id="ProtNLM"/>
    </source>
</evidence>
<protein>
    <recommendedName>
        <fullName evidence="4">Arrestin protein</fullName>
    </recommendedName>
</protein>
<evidence type="ECO:0000256" key="1">
    <source>
        <dbReference type="SAM" id="MobiDB-lite"/>
    </source>
</evidence>
<keyword evidence="3" id="KW-1185">Reference proteome</keyword>
<organism evidence="2 3">
    <name type="scientific">Fusarium langsethiae</name>
    <dbReference type="NCBI Taxonomy" id="179993"/>
    <lineage>
        <taxon>Eukaryota</taxon>
        <taxon>Fungi</taxon>
        <taxon>Dikarya</taxon>
        <taxon>Ascomycota</taxon>
        <taxon>Pezizomycotina</taxon>
        <taxon>Sordariomycetes</taxon>
        <taxon>Hypocreomycetidae</taxon>
        <taxon>Hypocreales</taxon>
        <taxon>Nectriaceae</taxon>
        <taxon>Fusarium</taxon>
    </lineage>
</organism>
<reference evidence="2 3" key="1">
    <citation type="submission" date="2015-04" db="EMBL/GenBank/DDBJ databases">
        <title>The draft genome sequence of Fusarium langsethiae, a T-2/HT-2 mycotoxin producer.</title>
        <authorList>
            <person name="Lysoe E."/>
            <person name="Divon H.H."/>
            <person name="Terzi V."/>
            <person name="Orru L."/>
            <person name="Lamontanara A."/>
            <person name="Kolseth A.-K."/>
            <person name="Frandsen R.J."/>
            <person name="Nielsen K."/>
            <person name="Thrane U."/>
        </authorList>
    </citation>
    <scope>NUCLEOTIDE SEQUENCE [LARGE SCALE GENOMIC DNA]</scope>
    <source>
        <strain evidence="2 3">Fl201059</strain>
    </source>
</reference>
<proteinExistence type="predicted"/>
<name>A0A0M9ENM6_FUSLA</name>